<sequence>MTDATPTARHTAWLTLTAWAVGFGAAAWILFGPYLQFAYRSTSARLITETVILCVALLGSFLAHGRFVRSHRMQDLLLAQALIVFALATSPVGTVLGMLVDGRPGGADVWLSVGLQLIGAVLLLAAAIAGQSHRLHLVSRAGARWRTPLVPLLVLVLVLSVLVLIGERVHLAVDPAYRTARTRPELLTAHPFLILTQLTAAFCFLSASTIWTVQARVRDDPLVRWLGPACALGGFARVLYALAPSLYTDWFYVADVLRLGLYLLLLVGSAQEVSHYWTARTRSAVLEDRRRLAGELHDGVVQELTYIRGEAHRVDGDPELQERIVGATDRALDEARAAIHALTRVDGVPLSTMLERTGRELARRHGIEVAVAADATVDADTHEMHTLLRIVREAVTNAARHGRAGTVHVELALADGARVLRVRDDGVGFDPEEAARHATGYGLVSMAERARSLPGTLDVDSAVGAGSEVRVTW</sequence>
<evidence type="ECO:0000256" key="5">
    <source>
        <dbReference type="ARBA" id="ARBA00022741"/>
    </source>
</evidence>
<protein>
    <recommendedName>
        <fullName evidence="2">histidine kinase</fullName>
        <ecNumber evidence="2">2.7.13.3</ecNumber>
    </recommendedName>
</protein>
<feature type="transmembrane region" description="Helical" evidence="9">
    <location>
        <begin position="225"/>
        <end position="244"/>
    </location>
</feature>
<keyword evidence="5" id="KW-0547">Nucleotide-binding</keyword>
<name>A0A285VD23_9MICO</name>
<dbReference type="Pfam" id="PF02518">
    <property type="entry name" value="HATPase_c"/>
    <property type="match status" value="1"/>
</dbReference>
<feature type="transmembrane region" description="Helical" evidence="9">
    <location>
        <begin position="149"/>
        <end position="171"/>
    </location>
</feature>
<dbReference type="SUPFAM" id="SSF55874">
    <property type="entry name" value="ATPase domain of HSP90 chaperone/DNA topoisomerase II/histidine kinase"/>
    <property type="match status" value="1"/>
</dbReference>
<dbReference type="EMBL" id="OBQK01000001">
    <property type="protein sequence ID" value="SOC51999.1"/>
    <property type="molecule type" value="Genomic_DNA"/>
</dbReference>
<accession>A0A285VD23</accession>
<evidence type="ECO:0000256" key="4">
    <source>
        <dbReference type="ARBA" id="ARBA00022679"/>
    </source>
</evidence>
<keyword evidence="9" id="KW-0812">Transmembrane</keyword>
<evidence type="ECO:0000313" key="12">
    <source>
        <dbReference type="Proteomes" id="UP000219688"/>
    </source>
</evidence>
<dbReference type="Gene3D" id="3.30.565.10">
    <property type="entry name" value="Histidine kinase-like ATPase, C-terminal domain"/>
    <property type="match status" value="1"/>
</dbReference>
<keyword evidence="3" id="KW-0597">Phosphoprotein</keyword>
<keyword evidence="6 11" id="KW-0418">Kinase</keyword>
<evidence type="ECO:0000256" key="6">
    <source>
        <dbReference type="ARBA" id="ARBA00022777"/>
    </source>
</evidence>
<feature type="transmembrane region" description="Helical" evidence="9">
    <location>
        <begin position="43"/>
        <end position="64"/>
    </location>
</feature>
<dbReference type="GO" id="GO:0046983">
    <property type="term" value="F:protein dimerization activity"/>
    <property type="evidence" value="ECO:0007669"/>
    <property type="project" value="InterPro"/>
</dbReference>
<feature type="transmembrane region" description="Helical" evidence="9">
    <location>
        <begin position="191"/>
        <end position="213"/>
    </location>
</feature>
<dbReference type="AlphaFoldDB" id="A0A285VD23"/>
<dbReference type="InterPro" id="IPR003594">
    <property type="entry name" value="HATPase_dom"/>
</dbReference>
<dbReference type="EC" id="2.7.13.3" evidence="2"/>
<evidence type="ECO:0000256" key="3">
    <source>
        <dbReference type="ARBA" id="ARBA00022553"/>
    </source>
</evidence>
<reference evidence="12" key="1">
    <citation type="submission" date="2017-08" db="EMBL/GenBank/DDBJ databases">
        <authorList>
            <person name="Varghese N."/>
            <person name="Submissions S."/>
        </authorList>
    </citation>
    <scope>NUCLEOTIDE SEQUENCE [LARGE SCALE GENOMIC DNA]</scope>
    <source>
        <strain evidence="12">USBA17B2</strain>
    </source>
</reference>
<dbReference type="Proteomes" id="UP000219688">
    <property type="component" value="Unassembled WGS sequence"/>
</dbReference>
<dbReference type="InterPro" id="IPR036890">
    <property type="entry name" value="HATPase_C_sf"/>
</dbReference>
<dbReference type="PROSITE" id="PS50109">
    <property type="entry name" value="HIS_KIN"/>
    <property type="match status" value="1"/>
</dbReference>
<feature type="transmembrane region" description="Helical" evidence="9">
    <location>
        <begin position="109"/>
        <end position="129"/>
    </location>
</feature>
<dbReference type="Pfam" id="PF07730">
    <property type="entry name" value="HisKA_3"/>
    <property type="match status" value="1"/>
</dbReference>
<feature type="transmembrane region" description="Helical" evidence="9">
    <location>
        <begin position="12"/>
        <end position="31"/>
    </location>
</feature>
<keyword evidence="9" id="KW-1133">Transmembrane helix</keyword>
<proteinExistence type="predicted"/>
<gene>
    <name evidence="11" type="ORF">SAMN05421879_101380</name>
</gene>
<feature type="transmembrane region" description="Helical" evidence="9">
    <location>
        <begin position="76"/>
        <end position="97"/>
    </location>
</feature>
<dbReference type="GO" id="GO:0005524">
    <property type="term" value="F:ATP binding"/>
    <property type="evidence" value="ECO:0007669"/>
    <property type="project" value="UniProtKB-KW"/>
</dbReference>
<dbReference type="GO" id="GO:0016020">
    <property type="term" value="C:membrane"/>
    <property type="evidence" value="ECO:0007669"/>
    <property type="project" value="InterPro"/>
</dbReference>
<feature type="domain" description="Histidine kinase" evidence="10">
    <location>
        <begin position="295"/>
        <end position="473"/>
    </location>
</feature>
<dbReference type="RefSeq" id="WP_097186579.1">
    <property type="nucleotide sequence ID" value="NZ_OBQK01000001.1"/>
</dbReference>
<dbReference type="Gene3D" id="1.20.5.1930">
    <property type="match status" value="1"/>
</dbReference>
<keyword evidence="4" id="KW-0808">Transferase</keyword>
<keyword evidence="8" id="KW-0902">Two-component regulatory system</keyword>
<dbReference type="CDD" id="cd16917">
    <property type="entry name" value="HATPase_UhpB-NarQ-NarX-like"/>
    <property type="match status" value="1"/>
</dbReference>
<dbReference type="GO" id="GO:0000155">
    <property type="term" value="F:phosphorelay sensor kinase activity"/>
    <property type="evidence" value="ECO:0007669"/>
    <property type="project" value="InterPro"/>
</dbReference>
<keyword evidence="7" id="KW-0067">ATP-binding</keyword>
<evidence type="ECO:0000256" key="9">
    <source>
        <dbReference type="SAM" id="Phobius"/>
    </source>
</evidence>
<keyword evidence="9" id="KW-0472">Membrane</keyword>
<evidence type="ECO:0000313" key="11">
    <source>
        <dbReference type="EMBL" id="SOC51999.1"/>
    </source>
</evidence>
<evidence type="ECO:0000256" key="1">
    <source>
        <dbReference type="ARBA" id="ARBA00000085"/>
    </source>
</evidence>
<evidence type="ECO:0000256" key="2">
    <source>
        <dbReference type="ARBA" id="ARBA00012438"/>
    </source>
</evidence>
<evidence type="ECO:0000256" key="8">
    <source>
        <dbReference type="ARBA" id="ARBA00023012"/>
    </source>
</evidence>
<dbReference type="InterPro" id="IPR005467">
    <property type="entry name" value="His_kinase_dom"/>
</dbReference>
<dbReference type="PANTHER" id="PTHR24421:SF10">
    <property type="entry name" value="NITRATE_NITRITE SENSOR PROTEIN NARQ"/>
    <property type="match status" value="1"/>
</dbReference>
<keyword evidence="12" id="KW-1185">Reference proteome</keyword>
<dbReference type="InterPro" id="IPR011712">
    <property type="entry name" value="Sig_transdc_His_kin_sub3_dim/P"/>
</dbReference>
<evidence type="ECO:0000256" key="7">
    <source>
        <dbReference type="ARBA" id="ARBA00022840"/>
    </source>
</evidence>
<organism evidence="11 12">
    <name type="scientific">Ornithinimicrobium cerasi</name>
    <dbReference type="NCBI Taxonomy" id="2248773"/>
    <lineage>
        <taxon>Bacteria</taxon>
        <taxon>Bacillati</taxon>
        <taxon>Actinomycetota</taxon>
        <taxon>Actinomycetes</taxon>
        <taxon>Micrococcales</taxon>
        <taxon>Ornithinimicrobiaceae</taxon>
        <taxon>Ornithinimicrobium</taxon>
    </lineage>
</organism>
<comment type="catalytic activity">
    <reaction evidence="1">
        <text>ATP + protein L-histidine = ADP + protein N-phospho-L-histidine.</text>
        <dbReference type="EC" id="2.7.13.3"/>
    </reaction>
</comment>
<evidence type="ECO:0000259" key="10">
    <source>
        <dbReference type="PROSITE" id="PS50109"/>
    </source>
</evidence>
<dbReference type="InterPro" id="IPR050482">
    <property type="entry name" value="Sensor_HK_TwoCompSys"/>
</dbReference>
<dbReference type="SMART" id="SM00387">
    <property type="entry name" value="HATPase_c"/>
    <property type="match status" value="1"/>
</dbReference>
<dbReference type="PANTHER" id="PTHR24421">
    <property type="entry name" value="NITRATE/NITRITE SENSOR PROTEIN NARX-RELATED"/>
    <property type="match status" value="1"/>
</dbReference>